<evidence type="ECO:0000256" key="10">
    <source>
        <dbReference type="RuleBase" id="RU003915"/>
    </source>
</evidence>
<dbReference type="Pfam" id="PF00254">
    <property type="entry name" value="FKBP_C"/>
    <property type="match status" value="1"/>
</dbReference>
<dbReference type="PROSITE" id="PS50059">
    <property type="entry name" value="FKBP_PPIASE"/>
    <property type="match status" value="1"/>
</dbReference>
<evidence type="ECO:0000313" key="13">
    <source>
        <dbReference type="Proteomes" id="UP000218172"/>
    </source>
</evidence>
<keyword evidence="5 9" id="KW-0697">Rotamase</keyword>
<proteinExistence type="inferred from homology"/>
<evidence type="ECO:0000256" key="7">
    <source>
        <dbReference type="ARBA" id="ARBA00023235"/>
    </source>
</evidence>
<comment type="catalytic activity">
    <reaction evidence="1 9 10">
        <text>[protein]-peptidylproline (omega=180) = [protein]-peptidylproline (omega=0)</text>
        <dbReference type="Rhea" id="RHEA:16237"/>
        <dbReference type="Rhea" id="RHEA-COMP:10747"/>
        <dbReference type="Rhea" id="RHEA-COMP:10748"/>
        <dbReference type="ChEBI" id="CHEBI:83833"/>
        <dbReference type="ChEBI" id="CHEBI:83834"/>
        <dbReference type="EC" id="5.2.1.8"/>
    </reaction>
</comment>
<evidence type="ECO:0000256" key="3">
    <source>
        <dbReference type="ARBA" id="ARBA00006577"/>
    </source>
</evidence>
<evidence type="ECO:0000259" key="11">
    <source>
        <dbReference type="PROSITE" id="PS50059"/>
    </source>
</evidence>
<comment type="similarity">
    <text evidence="3 10">Belongs to the FKBP-type PPIase family.</text>
</comment>
<evidence type="ECO:0000256" key="1">
    <source>
        <dbReference type="ARBA" id="ARBA00000971"/>
    </source>
</evidence>
<evidence type="ECO:0000256" key="5">
    <source>
        <dbReference type="ARBA" id="ARBA00023110"/>
    </source>
</evidence>
<dbReference type="GO" id="GO:0005737">
    <property type="term" value="C:cytoplasm"/>
    <property type="evidence" value="ECO:0007669"/>
    <property type="project" value="UniProtKB-SubCell"/>
</dbReference>
<comment type="caution">
    <text evidence="12">The sequence shown here is derived from an EMBL/GenBank/DDBJ whole genome shotgun (WGS) entry which is preliminary data.</text>
</comment>
<evidence type="ECO:0000256" key="8">
    <source>
        <dbReference type="ARBA" id="ARBA00037071"/>
    </source>
</evidence>
<feature type="domain" description="PPIase FKBP-type" evidence="11">
    <location>
        <begin position="6"/>
        <end position="85"/>
    </location>
</feature>
<evidence type="ECO:0000313" key="12">
    <source>
        <dbReference type="EMBL" id="PCH62996.1"/>
    </source>
</evidence>
<dbReference type="SUPFAM" id="SSF54534">
    <property type="entry name" value="FKBP-like"/>
    <property type="match status" value="1"/>
</dbReference>
<keyword evidence="7 9" id="KW-0413">Isomerase</keyword>
<dbReference type="Gene3D" id="3.10.50.40">
    <property type="match status" value="1"/>
</dbReference>
<dbReference type="AlphaFoldDB" id="A0A2A4MTT8"/>
<gene>
    <name evidence="12" type="ORF">COC19_01960</name>
</gene>
<dbReference type="PANTHER" id="PTHR47861:SF3">
    <property type="entry name" value="FKBP-TYPE PEPTIDYL-PROLYL CIS-TRANS ISOMERASE SLYD"/>
    <property type="match status" value="1"/>
</dbReference>
<dbReference type="Proteomes" id="UP000218172">
    <property type="component" value="Unassembled WGS sequence"/>
</dbReference>
<reference evidence="13" key="1">
    <citation type="submission" date="2017-08" db="EMBL/GenBank/DDBJ databases">
        <title>A dynamic microbial community with high functional redundancy inhabits the cold, oxic subseafloor aquifer.</title>
        <authorList>
            <person name="Tully B.J."/>
            <person name="Wheat C.G."/>
            <person name="Glazer B.T."/>
            <person name="Huber J.A."/>
        </authorList>
    </citation>
    <scope>NUCLEOTIDE SEQUENCE [LARGE SCALE GENOMIC DNA]</scope>
</reference>
<comment type="subcellular location">
    <subcellularLocation>
        <location evidence="2">Cytoplasm</location>
    </subcellularLocation>
</comment>
<keyword evidence="4" id="KW-0963">Cytoplasm</keyword>
<dbReference type="GO" id="GO:0042026">
    <property type="term" value="P:protein refolding"/>
    <property type="evidence" value="ECO:0007669"/>
    <property type="project" value="UniProtKB-ARBA"/>
</dbReference>
<dbReference type="InterPro" id="IPR001179">
    <property type="entry name" value="PPIase_FKBP_dom"/>
</dbReference>
<accession>A0A2A4MTT8</accession>
<comment type="function">
    <text evidence="8">Also involved in hydrogenase metallocenter assembly, probably by participating in the nickel insertion step. This function in hydrogenase biosynthesis requires chaperone activity and the presence of the metal-binding domain, but not PPIase activity.</text>
</comment>
<dbReference type="InterPro" id="IPR046357">
    <property type="entry name" value="PPIase_dom_sf"/>
</dbReference>
<evidence type="ECO:0000256" key="6">
    <source>
        <dbReference type="ARBA" id="ARBA00023186"/>
    </source>
</evidence>
<name>A0A2A4MTT8_9GAMM</name>
<sequence length="168" mass="18658">MSIVTNTVVAFHYRLAEEFANGERSDWREESFGHQPLYYLHGYHNVIVGLEKALAGKQVGDSINISLKPEDAYGPRNNNAMHRVPIKHLQLPEGSGKLRAGSLAAVKTEQGMRNVVVFKVGKFNADVDFNHPLAGKTLYYEIEVVEVRQASAEELEHGHVHGAGGHHH</sequence>
<dbReference type="EMBL" id="NVQR01000029">
    <property type="protein sequence ID" value="PCH62996.1"/>
    <property type="molecule type" value="Genomic_DNA"/>
</dbReference>
<dbReference type="EC" id="5.2.1.8" evidence="10"/>
<protein>
    <recommendedName>
        <fullName evidence="10">Peptidyl-prolyl cis-trans isomerase</fullName>
        <ecNumber evidence="10">5.2.1.8</ecNumber>
    </recommendedName>
</protein>
<evidence type="ECO:0000256" key="2">
    <source>
        <dbReference type="ARBA" id="ARBA00004496"/>
    </source>
</evidence>
<evidence type="ECO:0000256" key="4">
    <source>
        <dbReference type="ARBA" id="ARBA00022490"/>
    </source>
</evidence>
<dbReference type="PANTHER" id="PTHR47861">
    <property type="entry name" value="FKBP-TYPE PEPTIDYL-PROLYL CIS-TRANS ISOMERASE SLYD"/>
    <property type="match status" value="1"/>
</dbReference>
<dbReference type="GO" id="GO:0003755">
    <property type="term" value="F:peptidyl-prolyl cis-trans isomerase activity"/>
    <property type="evidence" value="ECO:0007669"/>
    <property type="project" value="UniProtKB-UniRule"/>
</dbReference>
<evidence type="ECO:0000256" key="9">
    <source>
        <dbReference type="PROSITE-ProRule" id="PRU00277"/>
    </source>
</evidence>
<organism evidence="12 13">
    <name type="scientific">SAR86 cluster bacterium</name>
    <dbReference type="NCBI Taxonomy" id="2030880"/>
    <lineage>
        <taxon>Bacteria</taxon>
        <taxon>Pseudomonadati</taxon>
        <taxon>Pseudomonadota</taxon>
        <taxon>Gammaproteobacteria</taxon>
        <taxon>SAR86 cluster</taxon>
    </lineage>
</organism>
<keyword evidence="6" id="KW-0143">Chaperone</keyword>